<evidence type="ECO:0000256" key="6">
    <source>
        <dbReference type="RuleBase" id="RU003915"/>
    </source>
</evidence>
<name>A0A1X9N3S4_9GAMM</name>
<evidence type="ECO:0000259" key="7">
    <source>
        <dbReference type="PROSITE" id="PS50059"/>
    </source>
</evidence>
<dbReference type="SUPFAM" id="SSF54534">
    <property type="entry name" value="FKBP-like"/>
    <property type="match status" value="1"/>
</dbReference>
<dbReference type="InterPro" id="IPR001179">
    <property type="entry name" value="PPIase_FKBP_dom"/>
</dbReference>
<comment type="similarity">
    <text evidence="2 6">Belongs to the FKBP-type PPIase family.</text>
</comment>
<protein>
    <recommendedName>
        <fullName evidence="6">Peptidyl-prolyl cis-trans isomerase</fullName>
        <ecNumber evidence="6">5.2.1.8</ecNumber>
    </recommendedName>
</protein>
<evidence type="ECO:0000313" key="9">
    <source>
        <dbReference type="Proteomes" id="UP000193450"/>
    </source>
</evidence>
<gene>
    <name evidence="8" type="ORF">BST96_01145</name>
</gene>
<evidence type="ECO:0000256" key="3">
    <source>
        <dbReference type="ARBA" id="ARBA00023110"/>
    </source>
</evidence>
<feature type="domain" description="PPIase FKBP-type" evidence="7">
    <location>
        <begin position="9"/>
        <end position="95"/>
    </location>
</feature>
<organism evidence="8 9">
    <name type="scientific">Oceanicoccus sagamiensis</name>
    <dbReference type="NCBI Taxonomy" id="716816"/>
    <lineage>
        <taxon>Bacteria</taxon>
        <taxon>Pseudomonadati</taxon>
        <taxon>Pseudomonadota</taxon>
        <taxon>Gammaproteobacteria</taxon>
        <taxon>Cellvibrionales</taxon>
        <taxon>Spongiibacteraceae</taxon>
        <taxon>Oceanicoccus</taxon>
    </lineage>
</organism>
<dbReference type="OrthoDB" id="9808891at2"/>
<keyword evidence="9" id="KW-1185">Reference proteome</keyword>
<dbReference type="AlphaFoldDB" id="A0A1X9N3S4"/>
<proteinExistence type="inferred from homology"/>
<keyword evidence="4 5" id="KW-0413">Isomerase</keyword>
<accession>A0A1X9N3S4</accession>
<dbReference type="Proteomes" id="UP000193450">
    <property type="component" value="Chromosome"/>
</dbReference>
<dbReference type="Pfam" id="PF00254">
    <property type="entry name" value="FKBP_C"/>
    <property type="match status" value="1"/>
</dbReference>
<comment type="catalytic activity">
    <reaction evidence="1 5 6">
        <text>[protein]-peptidylproline (omega=180) = [protein]-peptidylproline (omega=0)</text>
        <dbReference type="Rhea" id="RHEA:16237"/>
        <dbReference type="Rhea" id="RHEA-COMP:10747"/>
        <dbReference type="Rhea" id="RHEA-COMP:10748"/>
        <dbReference type="ChEBI" id="CHEBI:83833"/>
        <dbReference type="ChEBI" id="CHEBI:83834"/>
        <dbReference type="EC" id="5.2.1.8"/>
    </reaction>
</comment>
<dbReference type="RefSeq" id="WP_085756923.1">
    <property type="nucleotide sequence ID" value="NZ_CP019343.1"/>
</dbReference>
<dbReference type="Gene3D" id="3.10.50.40">
    <property type="match status" value="1"/>
</dbReference>
<dbReference type="Gene3D" id="2.40.10.330">
    <property type="match status" value="1"/>
</dbReference>
<evidence type="ECO:0000256" key="4">
    <source>
        <dbReference type="ARBA" id="ARBA00023235"/>
    </source>
</evidence>
<dbReference type="PANTHER" id="PTHR47861:SF4">
    <property type="entry name" value="FKBP-TYPE 16 KDA PEPTIDYL-PROLYL CIS-TRANS ISOMERASE"/>
    <property type="match status" value="1"/>
</dbReference>
<evidence type="ECO:0000256" key="2">
    <source>
        <dbReference type="ARBA" id="ARBA00006577"/>
    </source>
</evidence>
<dbReference type="InterPro" id="IPR046357">
    <property type="entry name" value="PPIase_dom_sf"/>
</dbReference>
<keyword evidence="3 5" id="KW-0697">Rotamase</keyword>
<evidence type="ECO:0000256" key="5">
    <source>
        <dbReference type="PROSITE-ProRule" id="PRU00277"/>
    </source>
</evidence>
<sequence length="149" mass="15925">MSELSIGTDSQVTLHFSLKFDDGSVIDSTFDRQPATFVMGDGSLLDGFEKKIHGMKKGEEGSFTVLPEEGFGQPNPSNVQQFSRGDFSADLELAEGLVISFADASQSELPGVVKSIDGDNITVDFNHPLAGRNIQFDVAIVDVAAKPAD</sequence>
<dbReference type="KEGG" id="osg:BST96_01145"/>
<reference evidence="8 9" key="1">
    <citation type="submission" date="2016-11" db="EMBL/GenBank/DDBJ databases">
        <title>Trade-off between light-utilization and light-protection in marine flavobacteria.</title>
        <authorList>
            <person name="Kumagai Y."/>
        </authorList>
    </citation>
    <scope>NUCLEOTIDE SEQUENCE [LARGE SCALE GENOMIC DNA]</scope>
    <source>
        <strain evidence="8 9">NBRC 107125</strain>
    </source>
</reference>
<dbReference type="NCBIfam" id="NF011676">
    <property type="entry name" value="PRK15095.1"/>
    <property type="match status" value="1"/>
</dbReference>
<dbReference type="PANTHER" id="PTHR47861">
    <property type="entry name" value="FKBP-TYPE PEPTIDYL-PROLYL CIS-TRANS ISOMERASE SLYD"/>
    <property type="match status" value="1"/>
</dbReference>
<dbReference type="STRING" id="716816.BST96_01145"/>
<dbReference type="GO" id="GO:0003755">
    <property type="term" value="F:peptidyl-prolyl cis-trans isomerase activity"/>
    <property type="evidence" value="ECO:0007669"/>
    <property type="project" value="UniProtKB-UniRule"/>
</dbReference>
<evidence type="ECO:0000313" key="8">
    <source>
        <dbReference type="EMBL" id="ARN72830.1"/>
    </source>
</evidence>
<dbReference type="InterPro" id="IPR048261">
    <property type="entry name" value="SlpA/SlyD-like_ins_sf"/>
</dbReference>
<evidence type="ECO:0000256" key="1">
    <source>
        <dbReference type="ARBA" id="ARBA00000971"/>
    </source>
</evidence>
<dbReference type="EC" id="5.2.1.8" evidence="6"/>
<dbReference type="PROSITE" id="PS50059">
    <property type="entry name" value="FKBP_PPIASE"/>
    <property type="match status" value="1"/>
</dbReference>
<dbReference type="EMBL" id="CP019343">
    <property type="protein sequence ID" value="ARN72830.1"/>
    <property type="molecule type" value="Genomic_DNA"/>
</dbReference>